<dbReference type="CDD" id="cd07061">
    <property type="entry name" value="HP_HAP_like"/>
    <property type="match status" value="1"/>
</dbReference>
<keyword evidence="2" id="KW-0472">Membrane</keyword>
<dbReference type="InterPro" id="IPR000560">
    <property type="entry name" value="His_Pase_clade-2"/>
</dbReference>
<dbReference type="InterPro" id="IPR033379">
    <property type="entry name" value="Acid_Pase_AS"/>
</dbReference>
<dbReference type="RefSeq" id="XP_025354463.1">
    <property type="nucleotide sequence ID" value="XM_025496583.1"/>
</dbReference>
<dbReference type="PROSITE" id="PS00778">
    <property type="entry name" value="HIS_ACID_PHOSPHAT_2"/>
    <property type="match status" value="1"/>
</dbReference>
<evidence type="ECO:0000313" key="4">
    <source>
        <dbReference type="Proteomes" id="UP000245771"/>
    </source>
</evidence>
<accession>A0A316VDT2</accession>
<dbReference type="Proteomes" id="UP000245771">
    <property type="component" value="Unassembled WGS sequence"/>
</dbReference>
<sequence length="577" mass="65641">MIDKTGRPEWLKESIYAARTSRRVRICFGLGLITLLILIFTFAFAPSGEEGDGRFHRVYHWAGDIWHSDGKQPPVNHTFPIDVGYPGPTEMGKPAALADEDNFTGDPARGNSPIQTTIPEVGRFDLFKHMGNMSPYFSAPDFGVSTQKFRALAKGCRIERVHILHRHGSRYPTTSSSANLIRKLFRDMKATLQFSGPLEFLNTYDPERLGLELLVPLGRQQLFESGVQHEMEYGNLIDADLKDHGKLFIRAGSQQRIVDSAIAFMQGMFAQNWTQKADLEVQIEAAKFNTTLAPNFACSRAGREETEPGLVWGRDWYNEYLRNAVQRLKPYAKGVELDGQLLNAMQQLCSYDTVAFGRSDFCGLFTEQEWLDYEYFWDLVFYGSYGAGSEVGKAQGVGWVNEFMARLTKTAWNESTITSENRTFNNDPQTFPVDRRFYADFSHDSLLTNVLAALNLEEFNQPLDLHRPDPRRKFRTSTIAPYAGRFVFEEISCEKPSSDIHARWFGSGRQSGSKSVQAMQTDDGREHYIRLLINEAIVDLHQLKGCDSRADGMCQRDQFIKALAGRNEWAHWDKCFD</sequence>
<keyword evidence="1" id="KW-0378">Hydrolase</keyword>
<name>A0A316VDT2_9BASI</name>
<keyword evidence="4" id="KW-1185">Reference proteome</keyword>
<dbReference type="PANTHER" id="PTHR20963:SF42">
    <property type="entry name" value="PHOSPHOGLYCERATE MUTASE-LIKE PROTEIN"/>
    <property type="match status" value="1"/>
</dbReference>
<keyword evidence="2" id="KW-1133">Transmembrane helix</keyword>
<dbReference type="InterPro" id="IPR029033">
    <property type="entry name" value="His_PPase_superfam"/>
</dbReference>
<reference evidence="3 4" key="1">
    <citation type="journal article" date="2018" name="Mol. Biol. Evol.">
        <title>Broad Genomic Sampling Reveals a Smut Pathogenic Ancestry of the Fungal Clade Ustilaginomycotina.</title>
        <authorList>
            <person name="Kijpornyongpan T."/>
            <person name="Mondo S.J."/>
            <person name="Barry K."/>
            <person name="Sandor L."/>
            <person name="Lee J."/>
            <person name="Lipzen A."/>
            <person name="Pangilinan J."/>
            <person name="LaButti K."/>
            <person name="Hainaut M."/>
            <person name="Henrissat B."/>
            <person name="Grigoriev I.V."/>
            <person name="Spatafora J.W."/>
            <person name="Aime M.C."/>
        </authorList>
    </citation>
    <scope>NUCLEOTIDE SEQUENCE [LARGE SCALE GENOMIC DNA]</scope>
    <source>
        <strain evidence="3 4">MCA 3882</strain>
    </source>
</reference>
<dbReference type="OrthoDB" id="6509975at2759"/>
<proteinExistence type="predicted"/>
<dbReference type="PANTHER" id="PTHR20963">
    <property type="entry name" value="MULTIPLE INOSITOL POLYPHOSPHATE PHOSPHATASE-RELATED"/>
    <property type="match status" value="1"/>
</dbReference>
<evidence type="ECO:0000256" key="1">
    <source>
        <dbReference type="ARBA" id="ARBA00022801"/>
    </source>
</evidence>
<evidence type="ECO:0000256" key="2">
    <source>
        <dbReference type="SAM" id="Phobius"/>
    </source>
</evidence>
<dbReference type="SUPFAM" id="SSF53254">
    <property type="entry name" value="Phosphoglycerate mutase-like"/>
    <property type="match status" value="1"/>
</dbReference>
<dbReference type="EMBL" id="KZ819604">
    <property type="protein sequence ID" value="PWN34161.1"/>
    <property type="molecule type" value="Genomic_DNA"/>
</dbReference>
<dbReference type="InParanoid" id="A0A316VDT2"/>
<dbReference type="PROSITE" id="PS00616">
    <property type="entry name" value="HIS_ACID_PHOSPHAT_1"/>
    <property type="match status" value="1"/>
</dbReference>
<dbReference type="GeneID" id="37018364"/>
<protein>
    <submittedName>
        <fullName evidence="3">Phosphoglycerate mutase-like protein</fullName>
    </submittedName>
</protein>
<feature type="transmembrane region" description="Helical" evidence="2">
    <location>
        <begin position="26"/>
        <end position="45"/>
    </location>
</feature>
<dbReference type="GO" id="GO:0003993">
    <property type="term" value="F:acid phosphatase activity"/>
    <property type="evidence" value="ECO:0007669"/>
    <property type="project" value="TreeGrafter"/>
</dbReference>
<organism evidence="3 4">
    <name type="scientific">Meira miltonrushii</name>
    <dbReference type="NCBI Taxonomy" id="1280837"/>
    <lineage>
        <taxon>Eukaryota</taxon>
        <taxon>Fungi</taxon>
        <taxon>Dikarya</taxon>
        <taxon>Basidiomycota</taxon>
        <taxon>Ustilaginomycotina</taxon>
        <taxon>Exobasidiomycetes</taxon>
        <taxon>Exobasidiales</taxon>
        <taxon>Brachybasidiaceae</taxon>
        <taxon>Meira</taxon>
    </lineage>
</organism>
<dbReference type="Pfam" id="PF00328">
    <property type="entry name" value="His_Phos_2"/>
    <property type="match status" value="1"/>
</dbReference>
<dbReference type="FunCoup" id="A0A316VDT2">
    <property type="interactions" value="187"/>
</dbReference>
<gene>
    <name evidence="3" type="ORF">FA14DRAFT_123557</name>
</gene>
<dbReference type="Gene3D" id="3.40.50.1240">
    <property type="entry name" value="Phosphoglycerate mutase-like"/>
    <property type="match status" value="1"/>
</dbReference>
<dbReference type="AlphaFoldDB" id="A0A316VDT2"/>
<keyword evidence="2" id="KW-0812">Transmembrane</keyword>
<evidence type="ECO:0000313" key="3">
    <source>
        <dbReference type="EMBL" id="PWN34161.1"/>
    </source>
</evidence>